<name>A0ABT7BSX9_9CYAN</name>
<dbReference type="Proteomes" id="UP001232992">
    <property type="component" value="Unassembled WGS sequence"/>
</dbReference>
<accession>A0ABT7BSX9</accession>
<reference evidence="2 3" key="1">
    <citation type="submission" date="2023-01" db="EMBL/GenBank/DDBJ databases">
        <title>Novel diversity within Roseofilum (Cyanobacteria; Desertifilaceae) from marine benthic mats with descriptions of four novel species.</title>
        <authorList>
            <person name="Wang Y."/>
            <person name="Berthold D.E."/>
            <person name="Hu J."/>
            <person name="Lefler F.W."/>
            <person name="Laughinghouse H.D. IV."/>
        </authorList>
    </citation>
    <scope>NUCLEOTIDE SEQUENCE [LARGE SCALE GENOMIC DNA]</scope>
    <source>
        <strain evidence="2 3">BLCC-M143</strain>
    </source>
</reference>
<keyword evidence="3" id="KW-1185">Reference proteome</keyword>
<feature type="compositionally biased region" description="Basic and acidic residues" evidence="1">
    <location>
        <begin position="110"/>
        <end position="120"/>
    </location>
</feature>
<feature type="compositionally biased region" description="Low complexity" evidence="1">
    <location>
        <begin position="126"/>
        <end position="135"/>
    </location>
</feature>
<evidence type="ECO:0000256" key="1">
    <source>
        <dbReference type="SAM" id="MobiDB-lite"/>
    </source>
</evidence>
<comment type="caution">
    <text evidence="2">The sequence shown here is derived from an EMBL/GenBank/DDBJ whole genome shotgun (WGS) entry which is preliminary data.</text>
</comment>
<organism evidence="2 3">
    <name type="scientific">Roseofilum casamattae BLCC-M143</name>
    <dbReference type="NCBI Taxonomy" id="3022442"/>
    <lineage>
        <taxon>Bacteria</taxon>
        <taxon>Bacillati</taxon>
        <taxon>Cyanobacteriota</taxon>
        <taxon>Cyanophyceae</taxon>
        <taxon>Desertifilales</taxon>
        <taxon>Desertifilaceae</taxon>
        <taxon>Roseofilum</taxon>
        <taxon>Roseofilum casamattae</taxon>
    </lineage>
</organism>
<evidence type="ECO:0000313" key="3">
    <source>
        <dbReference type="Proteomes" id="UP001232992"/>
    </source>
</evidence>
<protein>
    <recommendedName>
        <fullName evidence="4">Inorganic pyrophosphatase</fullName>
    </recommendedName>
</protein>
<evidence type="ECO:0000313" key="2">
    <source>
        <dbReference type="EMBL" id="MDJ1181596.1"/>
    </source>
</evidence>
<gene>
    <name evidence="2" type="ORF">PMH09_00170</name>
</gene>
<dbReference type="RefSeq" id="WP_283756252.1">
    <property type="nucleotide sequence ID" value="NZ_JAQOSQ010000001.1"/>
</dbReference>
<feature type="region of interest" description="Disordered" evidence="1">
    <location>
        <begin position="110"/>
        <end position="136"/>
    </location>
</feature>
<evidence type="ECO:0008006" key="4">
    <source>
        <dbReference type="Google" id="ProtNLM"/>
    </source>
</evidence>
<dbReference type="EMBL" id="JAQOSQ010000001">
    <property type="protein sequence ID" value="MDJ1181596.1"/>
    <property type="molecule type" value="Genomic_DNA"/>
</dbReference>
<proteinExistence type="predicted"/>
<sequence length="205" mass="23206">MNDVNWQSEYKEWVGDVRGFLLKVAQAYLSDSPRLPENLYQESLSLRQTAQEVSNRYQGALDNGYTDDPDWLWLNRVMKFLRELSGIGLSDRPIMQKDLLEKSHEASNLAKEAKRIEERSYSTGRSPSASSAASPITVQLEEPTFEGKSFDDKPVTTPGGVNQSIDDLQKKIKIQWANSGNPNSAEWQQLIVLLDIAKRLYQGLV</sequence>